<dbReference type="HOGENOM" id="CLU_092311_0_0_10"/>
<accession>I0AFM1</accession>
<dbReference type="EMBL" id="CP003418">
    <property type="protein sequence ID" value="AFH47778.1"/>
    <property type="molecule type" value="Genomic_DNA"/>
</dbReference>
<dbReference type="SUPFAM" id="SSF48179">
    <property type="entry name" value="6-phosphogluconate dehydrogenase C-terminal domain-like"/>
    <property type="match status" value="1"/>
</dbReference>
<evidence type="ECO:0000313" key="2">
    <source>
        <dbReference type="EMBL" id="AFH47778.1"/>
    </source>
</evidence>
<dbReference type="Gene3D" id="1.10.1040.20">
    <property type="entry name" value="ProC-like, C-terminal domain"/>
    <property type="match status" value="1"/>
</dbReference>
<dbReference type="Proteomes" id="UP000007394">
    <property type="component" value="Chromosome"/>
</dbReference>
<dbReference type="AlphaFoldDB" id="I0AFM1"/>
<dbReference type="PANTHER" id="PTHR40459:SF1">
    <property type="entry name" value="CONSERVED HYPOTHETICAL ALANINE AND LEUCINE RICH PROTEIN"/>
    <property type="match status" value="1"/>
</dbReference>
<proteinExistence type="predicted"/>
<dbReference type="eggNOG" id="COG5495">
    <property type="taxonomic scope" value="Bacteria"/>
</dbReference>
<reference evidence="2 3" key="1">
    <citation type="journal article" date="2012" name="Front. Microbiol.">
        <title>Complete genome of Ignavibacterium album, a metabolically versatile, flagellated, facultative anaerobe from the phylum Chlorobi.</title>
        <authorList>
            <person name="Liu Z."/>
            <person name="Frigaard N.-U."/>
            <person name="Vogl K."/>
            <person name="Iino T."/>
            <person name="Ohkuma M."/>
            <person name="Overmann J."/>
            <person name="Bryant D.A."/>
        </authorList>
    </citation>
    <scope>NUCLEOTIDE SEQUENCE [LARGE SCALE GENOMIC DNA]</scope>
    <source>
        <strain evidence="3">DSM 19864 / JCM 16511 / NBRC 101810 / Mat9-16</strain>
    </source>
</reference>
<gene>
    <name evidence="2" type="ordered locus">IALB_0064</name>
</gene>
<feature type="domain" description="DUF2520" evidence="1">
    <location>
        <begin position="86"/>
        <end position="193"/>
    </location>
</feature>
<dbReference type="Pfam" id="PF10728">
    <property type="entry name" value="DUF2520"/>
    <property type="match status" value="1"/>
</dbReference>
<dbReference type="InterPro" id="IPR008927">
    <property type="entry name" value="6-PGluconate_DH-like_C_sf"/>
</dbReference>
<dbReference type="STRING" id="945713.IALB_0064"/>
<dbReference type="PANTHER" id="PTHR40459">
    <property type="entry name" value="CONSERVED HYPOTHETICAL ALANINE AND LEUCINE RICH PROTEIN"/>
    <property type="match status" value="1"/>
</dbReference>
<name>I0AFM1_IGNAJ</name>
<sequence length="212" mass="24569">MVWTRSSSESFDRLARQSEKVLVLIKDDEIGKFIFEKKSGVLKNKIFIHFSGLLSLPDAESAHPLITFGENLYDPETYSKITFITEAGRKSFRELFPELSNTSFQIPAEQKALYHAFCVMSGNFTTILWQSFFDYLNKLSIPKESSYLYLQKIAENIATSDNPLTGPLQRKDIKTISRHLEALEDDPMKNIYLSFVEFYDSKLKEKIFEKYT</sequence>
<dbReference type="InterPro" id="IPR037108">
    <property type="entry name" value="TM1727-like_C_sf"/>
</dbReference>
<dbReference type="Gene3D" id="3.40.50.720">
    <property type="entry name" value="NAD(P)-binding Rossmann-like Domain"/>
    <property type="match status" value="1"/>
</dbReference>
<evidence type="ECO:0000313" key="3">
    <source>
        <dbReference type="Proteomes" id="UP000007394"/>
    </source>
</evidence>
<evidence type="ECO:0000259" key="1">
    <source>
        <dbReference type="Pfam" id="PF10728"/>
    </source>
</evidence>
<dbReference type="KEGG" id="ial:IALB_0064"/>
<keyword evidence="3" id="KW-1185">Reference proteome</keyword>
<dbReference type="RefSeq" id="WP_014558938.1">
    <property type="nucleotide sequence ID" value="NC_017464.1"/>
</dbReference>
<organism evidence="2 3">
    <name type="scientific">Ignavibacterium album (strain DSM 19864 / JCM 16511 / NBRC 101810 / Mat9-16)</name>
    <dbReference type="NCBI Taxonomy" id="945713"/>
    <lineage>
        <taxon>Bacteria</taxon>
        <taxon>Pseudomonadati</taxon>
        <taxon>Ignavibacteriota</taxon>
        <taxon>Ignavibacteria</taxon>
        <taxon>Ignavibacteriales</taxon>
        <taxon>Ignavibacteriaceae</taxon>
        <taxon>Ignavibacterium</taxon>
    </lineage>
</organism>
<protein>
    <recommendedName>
        <fullName evidence="1">DUF2520 domain-containing protein</fullName>
    </recommendedName>
</protein>
<dbReference type="InterPro" id="IPR018931">
    <property type="entry name" value="DUF2520"/>
</dbReference>